<feature type="domain" description="PPIase cyclophilin-type" evidence="10">
    <location>
        <begin position="11"/>
        <end position="197"/>
    </location>
</feature>
<keyword evidence="9" id="KW-0472">Membrane</keyword>
<keyword evidence="9" id="KW-1133">Transmembrane helix</keyword>
<dbReference type="Gene3D" id="2.40.100.10">
    <property type="entry name" value="Cyclophilin-like"/>
    <property type="match status" value="2"/>
</dbReference>
<dbReference type="Gene3D" id="3.30.360.10">
    <property type="entry name" value="Dihydrodipicolinate Reductase, domain 2"/>
    <property type="match status" value="1"/>
</dbReference>
<evidence type="ECO:0000256" key="7">
    <source>
        <dbReference type="ARBA" id="ARBA00023235"/>
    </source>
</evidence>
<feature type="compositionally biased region" description="Low complexity" evidence="8">
    <location>
        <begin position="427"/>
        <end position="438"/>
    </location>
</feature>
<feature type="transmembrane region" description="Helical" evidence="9">
    <location>
        <begin position="715"/>
        <end position="735"/>
    </location>
</feature>
<dbReference type="Gene3D" id="1.10.1870.10">
    <property type="entry name" value="Domain 3, Saccharopine reductase"/>
    <property type="match status" value="1"/>
</dbReference>
<keyword evidence="9" id="KW-0812">Transmembrane</keyword>
<dbReference type="GO" id="GO:0003755">
    <property type="term" value="F:peptidyl-prolyl cis-trans isomerase activity"/>
    <property type="evidence" value="ECO:0007669"/>
    <property type="project" value="UniProtKB-KW"/>
</dbReference>
<feature type="compositionally biased region" description="Low complexity" evidence="8">
    <location>
        <begin position="462"/>
        <end position="472"/>
    </location>
</feature>
<dbReference type="SUPFAM" id="SSF55347">
    <property type="entry name" value="Glyceraldehyde-3-phosphate dehydrogenase-like, C-terminal domain"/>
    <property type="match status" value="1"/>
</dbReference>
<dbReference type="PANTHER" id="PTHR11133:SF23">
    <property type="entry name" value="SACCHAROPINE DEHYDROGENASE [NAD(+), L-LYSINE-FORMING]"/>
    <property type="match status" value="1"/>
</dbReference>
<dbReference type="Gene3D" id="3.40.50.720">
    <property type="entry name" value="NAD(P)-binding Rossmann-like Domain"/>
    <property type="match status" value="2"/>
</dbReference>
<evidence type="ECO:0000256" key="9">
    <source>
        <dbReference type="SAM" id="Phobius"/>
    </source>
</evidence>
<dbReference type="FunFam" id="2.40.100.10:FF:000025">
    <property type="entry name" value="Peptidyl-prolyl cis-trans isomerase CYP19-2"/>
    <property type="match status" value="1"/>
</dbReference>
<dbReference type="GO" id="GO:0005789">
    <property type="term" value="C:endoplasmic reticulum membrane"/>
    <property type="evidence" value="ECO:0007669"/>
    <property type="project" value="InterPro"/>
</dbReference>
<reference evidence="11" key="1">
    <citation type="submission" date="2016-06" db="EMBL/GenBank/DDBJ databases">
        <title>Draft Genome sequence of the fungus Inonotus baumii.</title>
        <authorList>
            <person name="Zhu H."/>
            <person name="Lin W."/>
        </authorList>
    </citation>
    <scope>NUCLEOTIDE SEQUENCE</scope>
    <source>
        <strain evidence="11">821</strain>
    </source>
</reference>
<evidence type="ECO:0000259" key="10">
    <source>
        <dbReference type="PROSITE" id="PS50072"/>
    </source>
</evidence>
<feature type="region of interest" description="Disordered" evidence="8">
    <location>
        <begin position="421"/>
        <end position="503"/>
    </location>
</feature>
<dbReference type="Pfam" id="PF03435">
    <property type="entry name" value="Sacchrp_dh_NADP"/>
    <property type="match status" value="1"/>
</dbReference>
<keyword evidence="6" id="KW-0028">Amino-acid biosynthesis</keyword>
<dbReference type="PRINTS" id="PR00153">
    <property type="entry name" value="CSAPPISMRASE"/>
</dbReference>
<dbReference type="GO" id="GO:0034599">
    <property type="term" value="P:cellular response to oxidative stress"/>
    <property type="evidence" value="ECO:0007669"/>
    <property type="project" value="InterPro"/>
</dbReference>
<organism evidence="11 12">
    <name type="scientific">Sanghuangporus baumii</name>
    <name type="common">Phellinus baumii</name>
    <dbReference type="NCBI Taxonomy" id="108892"/>
    <lineage>
        <taxon>Eukaryota</taxon>
        <taxon>Fungi</taxon>
        <taxon>Dikarya</taxon>
        <taxon>Basidiomycota</taxon>
        <taxon>Agaricomycotina</taxon>
        <taxon>Agaricomycetes</taxon>
        <taxon>Hymenochaetales</taxon>
        <taxon>Hymenochaetaceae</taxon>
        <taxon>Sanghuangporus</taxon>
    </lineage>
</organism>
<feature type="compositionally biased region" description="Acidic residues" evidence="8">
    <location>
        <begin position="439"/>
        <end position="457"/>
    </location>
</feature>
<dbReference type="Proteomes" id="UP000757232">
    <property type="component" value="Unassembled WGS sequence"/>
</dbReference>
<evidence type="ECO:0000256" key="2">
    <source>
        <dbReference type="ARBA" id="ARBA00013194"/>
    </source>
</evidence>
<feature type="transmembrane region" description="Helical" evidence="9">
    <location>
        <begin position="545"/>
        <end position="571"/>
    </location>
</feature>
<dbReference type="InterPro" id="IPR007886">
    <property type="entry name" value="AlaDH/PNT_N"/>
</dbReference>
<feature type="transmembrane region" description="Helical" evidence="9">
    <location>
        <begin position="968"/>
        <end position="989"/>
    </location>
</feature>
<dbReference type="InterPro" id="IPR036291">
    <property type="entry name" value="NAD(P)-bd_dom_sf"/>
</dbReference>
<keyword evidence="5" id="KW-0697">Rotamase</keyword>
<dbReference type="GO" id="GO:0004753">
    <property type="term" value="F:saccharopine dehydrogenase activity"/>
    <property type="evidence" value="ECO:0007669"/>
    <property type="project" value="TreeGrafter"/>
</dbReference>
<protein>
    <recommendedName>
        <fullName evidence="2">peptidylprolyl isomerase</fullName>
        <ecNumber evidence="2">5.2.1.8</ecNumber>
    </recommendedName>
</protein>
<proteinExistence type="predicted"/>
<evidence type="ECO:0000256" key="6">
    <source>
        <dbReference type="ARBA" id="ARBA00023154"/>
    </source>
</evidence>
<dbReference type="InterPro" id="IPR002130">
    <property type="entry name" value="Cyclophilin-type_PPIase_dom"/>
</dbReference>
<comment type="caution">
    <text evidence="11">The sequence shown here is derived from an EMBL/GenBank/DDBJ whole genome shotgun (WGS) entry which is preliminary data.</text>
</comment>
<dbReference type="SUPFAM" id="SSF50891">
    <property type="entry name" value="Cyclophilin-like"/>
    <property type="match status" value="2"/>
</dbReference>
<dbReference type="SUPFAM" id="SSF52283">
    <property type="entry name" value="Formate/glycerate dehydrogenase catalytic domain-like"/>
    <property type="match status" value="1"/>
</dbReference>
<dbReference type="Pfam" id="PF05222">
    <property type="entry name" value="AlaDh_PNT_N"/>
    <property type="match status" value="1"/>
</dbReference>
<dbReference type="InterPro" id="IPR021100">
    <property type="entry name" value="N-glycosylation_EOS1"/>
</dbReference>
<feature type="compositionally biased region" description="Low complexity" evidence="8">
    <location>
        <begin position="212"/>
        <end position="228"/>
    </location>
</feature>
<keyword evidence="6" id="KW-0457">Lysine biosynthesis</keyword>
<dbReference type="Pfam" id="PF16653">
    <property type="entry name" value="Sacchrp_dh_C"/>
    <property type="match status" value="1"/>
</dbReference>
<dbReference type="EMBL" id="LNZH02000190">
    <property type="protein sequence ID" value="OCB87563.1"/>
    <property type="molecule type" value="Genomic_DNA"/>
</dbReference>
<dbReference type="PROSITE" id="PS50072">
    <property type="entry name" value="CSA_PPIASE_2"/>
    <property type="match status" value="1"/>
</dbReference>
<evidence type="ECO:0000313" key="11">
    <source>
        <dbReference type="EMBL" id="OCB87563.1"/>
    </source>
</evidence>
<name>A0A9Q5HX02_SANBA</name>
<dbReference type="FunFam" id="3.40.50.720:FF:000072">
    <property type="entry name" value="Saccharopine dehydrogenase [NADP(+), L-glutamate-forming]"/>
    <property type="match status" value="1"/>
</dbReference>
<dbReference type="CDD" id="cd01926">
    <property type="entry name" value="cyclophilin_ABH_like"/>
    <property type="match status" value="1"/>
</dbReference>
<feature type="compositionally biased region" description="Low complexity" evidence="8">
    <location>
        <begin position="330"/>
        <end position="370"/>
    </location>
</feature>
<feature type="compositionally biased region" description="Low complexity" evidence="8">
    <location>
        <begin position="282"/>
        <end position="303"/>
    </location>
</feature>
<dbReference type="OrthoDB" id="10059875at2759"/>
<dbReference type="SMART" id="SM01003">
    <property type="entry name" value="AlaDh_PNT_N"/>
    <property type="match status" value="1"/>
</dbReference>
<dbReference type="InterPro" id="IPR005097">
    <property type="entry name" value="Sacchrp_dh_NADP-bd"/>
</dbReference>
<keyword evidence="12" id="KW-1185">Reference proteome</keyword>
<feature type="region of interest" description="Disordered" evidence="8">
    <location>
        <begin position="199"/>
        <end position="228"/>
    </location>
</feature>
<dbReference type="InterPro" id="IPR032095">
    <property type="entry name" value="Sacchrp_dh-like_C"/>
</dbReference>
<evidence type="ECO:0000256" key="1">
    <source>
        <dbReference type="ARBA" id="ARBA00000971"/>
    </source>
</evidence>
<comment type="catalytic activity">
    <reaction evidence="1">
        <text>[protein]-peptidylproline (omega=180) = [protein]-peptidylproline (omega=0)</text>
        <dbReference type="Rhea" id="RHEA:16237"/>
        <dbReference type="Rhea" id="RHEA-COMP:10747"/>
        <dbReference type="Rhea" id="RHEA-COMP:10748"/>
        <dbReference type="ChEBI" id="CHEBI:83833"/>
        <dbReference type="ChEBI" id="CHEBI:83834"/>
        <dbReference type="EC" id="5.2.1.8"/>
    </reaction>
</comment>
<dbReference type="Pfam" id="PF12326">
    <property type="entry name" value="EOS1"/>
    <property type="match status" value="1"/>
</dbReference>
<keyword evidence="4" id="KW-0560">Oxidoreductase</keyword>
<dbReference type="PANTHER" id="PTHR11133">
    <property type="entry name" value="SACCHAROPINE DEHYDROGENASE"/>
    <property type="match status" value="1"/>
</dbReference>
<feature type="transmembrane region" description="Helical" evidence="9">
    <location>
        <begin position="760"/>
        <end position="780"/>
    </location>
</feature>
<evidence type="ECO:0000256" key="5">
    <source>
        <dbReference type="ARBA" id="ARBA00023110"/>
    </source>
</evidence>
<dbReference type="SUPFAM" id="SSF51735">
    <property type="entry name" value="NAD(P)-binding Rossmann-fold domains"/>
    <property type="match status" value="1"/>
</dbReference>
<feature type="transmembrane region" description="Helical" evidence="9">
    <location>
        <begin position="592"/>
        <end position="613"/>
    </location>
</feature>
<accession>A0A9Q5HX02</accession>
<keyword evidence="3" id="KW-0521">NADP</keyword>
<sequence length="1843" mass="200825">MSQNTQRPVVFFDINVGETPAGRMKMELFSDIVPKSVMVPPSISCSLYDTDAFTVVVLRRTAENFRQLCTGEYRVNSRPQGYKGSIFHRVPSFMCQGGDFIKGDGTGSFSIYGDKFPDENFKVKHTEPGLLSMANSGPNTNGCQFFITTAKCDFLDGKHVVFGKVIDGMLTLRKIENVPTGPNNRPKLAVKIVGSPKVKCKPESDRAKSHSRSAPPTRAPSSSSLFGSVSGASRDLLSAPKFGATKPARSSRTRHPLDCKALNHYSQVHGHPAFVISPLVPPLSSSSSSPTSMMNSATTNMNDRGGGGDDDVVPENERPRRAVSSPQLVRTTTTRARSDSASSSASLTATEENYARARASGNANANASVRGHGHGNGNVHAYGHVYGYPSHAHSSSYMPPSASTSRFPTGAYPPLWTFAAQPIVPTSPDSSEAATSPSDDAEEDEEDSDEVDREADDLIFVSRASSSTSMSSHVRNRRGGGVNAKRRGSEGHGHGGQHQNQRFVTTARGQPCAGETETELDELPIRLPTSRNVKSRPVVPLLVDFLVPFLFQVTRFLSVVPATFGMLYNLYLVFRPPPTTTNGVTISSVDRVVCALWAILTGFQCLFLTSGLLSRWKAYYTTVSTLIRLVALQGICWPATHFTLVLFDHTKRPLTCWALIGTTTCLSRSVQLWVTSNLYIGNSAANNLNMMTSGGGKVLRSEGRLGPRRWDWGEVMVKCALPAGILYFVTAWAMMLKQDPLFLGVTCPLRSSLSSPSSPLSISSISLCLVMSMLALSAIGRLGLYGATRRVASLSPILLPAIRSRFRQYSSAAKRRPIVGIRREDPQRIWERRSPLTPGAVHRLVNEHGVDVLVQPCERRVWKDEDFLKAGAWIHPTLAPADVILGIKEAPLDEVLSDPAPNSKQPRTHIMFSHTHKGQKYNAPLLSKFLAESEHGDNANANSNPSLLPTLIDWELLTNGEGKRTVGFGWFAGVAGALEGLLSTALLHLNLGVASPFLGTPRPHTGSLPLLLALLQRIGDTIATNGTPKSMGPFIVAVTGSGQVSAGVLYSLRETLPTQDVTVKDLPRLIRDPSTPLNKIYLLHATQETYLFNRMTGEPATRESYYANPGQFESQFSELIYLLHATQETYLFNRMTGEPATRESYYANPGQFESQFSELIAPYTTLLINGVGWSADSPRLMTVEQTASALVRVRELQQELQASGRGDVMKGRCQSFADGGLGFLTRPSTLSEPSFSIDLHSAFPDRRLPAAPLPPLRTMSVDILPTSLPLEASERFCRGVVPYVRSVASRYGEVRMSGTNAGEGVVDEAVERATIASYGRLRKQHEWLQGMVDEYRKSESSAAKSDASSASTGHGSGARPFWRKKILLLGSGMVAGPTVEEICRRKDVELIVASDQESRNASLCQHHENATPVTINMTQQDKVEELVKGVDVVISLLPVPFHPAVAEFCIKHQRHLVTASYISPAMRALHERAANSNVLLLNEIGLDPGIDHCSALSLLASLKREGKKVVSFSSFCGGLPAPECSDVPLKYKFSWSPRGVLSAALNGAEFLVGGKNYTVPSENLLRSNISRLPVSEVLQLEGLPNRDSLSYSTTYDLHAADSLQTLFRGTIRYPGFCELLLGFKQLGLLDTDRSLRITSYSDLIRASVEDLTGSRVDSPVELQSALRDLTSTSDISNLFDAVQWLSQEANDTPKPPTVATPVIDLFATLLAHKLAYKPGERDLVVLHHELITSSSSANTKTMTTSDSHEDAISRDEVHTSALEVYGTPAHSAMALCVGVPAALAALRVLDGGYKQVGVRGPDHPDMYEFVLEGMQQRGLRMKHRTSKFVEGRSVESRLREIWN</sequence>
<gene>
    <name evidence="11" type="ORF">A7U60_g5266</name>
</gene>
<dbReference type="InterPro" id="IPR029000">
    <property type="entry name" value="Cyclophilin-like_dom_sf"/>
</dbReference>
<evidence type="ECO:0000256" key="4">
    <source>
        <dbReference type="ARBA" id="ARBA00023002"/>
    </source>
</evidence>
<dbReference type="EC" id="5.2.1.8" evidence="2"/>
<evidence type="ECO:0000313" key="12">
    <source>
        <dbReference type="Proteomes" id="UP000757232"/>
    </source>
</evidence>
<feature type="transmembrane region" description="Helical" evidence="9">
    <location>
        <begin position="625"/>
        <end position="647"/>
    </location>
</feature>
<evidence type="ECO:0000256" key="3">
    <source>
        <dbReference type="ARBA" id="ARBA00022857"/>
    </source>
</evidence>
<keyword evidence="7" id="KW-0413">Isomerase</keyword>
<evidence type="ECO:0000256" key="8">
    <source>
        <dbReference type="SAM" id="MobiDB-lite"/>
    </source>
</evidence>
<feature type="region of interest" description="Disordered" evidence="8">
    <location>
        <begin position="281"/>
        <end position="376"/>
    </location>
</feature>
<dbReference type="GO" id="GO:0019878">
    <property type="term" value="P:lysine biosynthetic process via aminoadipic acid"/>
    <property type="evidence" value="ECO:0007669"/>
    <property type="project" value="TreeGrafter"/>
</dbReference>
<dbReference type="InterPro" id="IPR051168">
    <property type="entry name" value="AASS"/>
</dbReference>
<dbReference type="Pfam" id="PF00160">
    <property type="entry name" value="Pro_isomerase"/>
    <property type="match status" value="1"/>
</dbReference>